<accession>A0A4Y8ISZ1</accession>
<comment type="similarity">
    <text evidence="2 10">Belongs to the class-IV pyridoxal-phosphate-dependent aminotransferase family.</text>
</comment>
<evidence type="ECO:0000256" key="5">
    <source>
        <dbReference type="ARBA" id="ARBA00021779"/>
    </source>
</evidence>
<dbReference type="GO" id="GO:0047810">
    <property type="term" value="F:D-alanine-2-oxoglutarate aminotransferase activity"/>
    <property type="evidence" value="ECO:0007669"/>
    <property type="project" value="UniProtKB-EC"/>
</dbReference>
<evidence type="ECO:0000256" key="10">
    <source>
        <dbReference type="RuleBase" id="RU004106"/>
    </source>
</evidence>
<evidence type="ECO:0000313" key="14">
    <source>
        <dbReference type="Proteomes" id="UP000297975"/>
    </source>
</evidence>
<dbReference type="GO" id="GO:0030170">
    <property type="term" value="F:pyridoxal phosphate binding"/>
    <property type="evidence" value="ECO:0007669"/>
    <property type="project" value="InterPro"/>
</dbReference>
<dbReference type="InterPro" id="IPR018300">
    <property type="entry name" value="Aminotrans_IV_CS"/>
</dbReference>
<evidence type="ECO:0000256" key="9">
    <source>
        <dbReference type="ARBA" id="ARBA00047911"/>
    </source>
</evidence>
<keyword evidence="7 13" id="KW-0808">Transferase</keyword>
<dbReference type="PANTHER" id="PTHR42743:SF10">
    <property type="entry name" value="D-ALANINE AMINOTRANSFERASE"/>
    <property type="match status" value="1"/>
</dbReference>
<dbReference type="CDD" id="cd01558">
    <property type="entry name" value="D-AAT_like"/>
    <property type="match status" value="1"/>
</dbReference>
<dbReference type="AlphaFoldDB" id="A0A4Y8ISZ1"/>
<dbReference type="InterPro" id="IPR001544">
    <property type="entry name" value="Aminotrans_IV"/>
</dbReference>
<sequence length="286" mass="32716">MTTVIVLFHDRFVDRKECLIDIEDRANQFGDGVYEVIRVYDGEFFLFDDHLKRLEYSLNEAKIKYDINHQQLKELLLELLKKNEVNNGGIYIQISRGIAARSHPFPKESKPTVIAYPIPTSRPLDKQENGIQATLYQDIRWHRCDIKSLNLLGNVMAKQHALDIGASEAIFYRDYNHVTEGSSTNVFIVNDGVIQTHPANNFILNGITRLYIKYLAKQLDLPFNEKVFTVAELKEADEVFISSTTSEVIPVTQIDETVIGNGKPGPIAKQLLNAFFEHHKIQQLTK</sequence>
<dbReference type="InterPro" id="IPR043131">
    <property type="entry name" value="BCAT-like_N"/>
</dbReference>
<keyword evidence="6 13" id="KW-0032">Aminotransferase</keyword>
<dbReference type="InterPro" id="IPR036038">
    <property type="entry name" value="Aminotransferase-like"/>
</dbReference>
<keyword evidence="8 11" id="KW-0663">Pyridoxal phosphate</keyword>
<name>A0A4Y8ISZ1_9BACI</name>
<organism evidence="13 14">
    <name type="scientific">Filobacillus milosensis</name>
    <dbReference type="NCBI Taxonomy" id="94137"/>
    <lineage>
        <taxon>Bacteria</taxon>
        <taxon>Bacillati</taxon>
        <taxon>Bacillota</taxon>
        <taxon>Bacilli</taxon>
        <taxon>Bacillales</taxon>
        <taxon>Bacillaceae</taxon>
        <taxon>Filobacillus</taxon>
    </lineage>
</organism>
<dbReference type="Gene3D" id="3.30.470.10">
    <property type="match status" value="1"/>
</dbReference>
<evidence type="ECO:0000256" key="11">
    <source>
        <dbReference type="RuleBase" id="RU004516"/>
    </source>
</evidence>
<dbReference type="InterPro" id="IPR043132">
    <property type="entry name" value="BCAT-like_C"/>
</dbReference>
<dbReference type="SUPFAM" id="SSF56752">
    <property type="entry name" value="D-aminoacid aminotransferase-like PLP-dependent enzymes"/>
    <property type="match status" value="1"/>
</dbReference>
<comment type="catalytic activity">
    <reaction evidence="9 12">
        <text>D-alanine + 2-oxoglutarate = D-glutamate + pyruvate</text>
        <dbReference type="Rhea" id="RHEA:15869"/>
        <dbReference type="ChEBI" id="CHEBI:15361"/>
        <dbReference type="ChEBI" id="CHEBI:16810"/>
        <dbReference type="ChEBI" id="CHEBI:29986"/>
        <dbReference type="ChEBI" id="CHEBI:57416"/>
        <dbReference type="EC" id="2.6.1.21"/>
    </reaction>
</comment>
<evidence type="ECO:0000256" key="8">
    <source>
        <dbReference type="ARBA" id="ARBA00022898"/>
    </source>
</evidence>
<dbReference type="InterPro" id="IPR050571">
    <property type="entry name" value="Class-IV_PLP-Dep_Aminotrnsfr"/>
</dbReference>
<dbReference type="Pfam" id="PF01063">
    <property type="entry name" value="Aminotran_4"/>
    <property type="match status" value="1"/>
</dbReference>
<comment type="cofactor">
    <cofactor evidence="1 11">
        <name>pyridoxal 5'-phosphate</name>
        <dbReference type="ChEBI" id="CHEBI:597326"/>
    </cofactor>
</comment>
<evidence type="ECO:0000256" key="7">
    <source>
        <dbReference type="ARBA" id="ARBA00022679"/>
    </source>
</evidence>
<dbReference type="GO" id="GO:0005829">
    <property type="term" value="C:cytosol"/>
    <property type="evidence" value="ECO:0007669"/>
    <property type="project" value="TreeGrafter"/>
</dbReference>
<comment type="function">
    <text evidence="12">Acts on the D-isomers of alanine, leucine, aspartate, glutamate, aminobutyrate, norvaline and asparagine. The enzyme transfers an amino group from a substrate D-amino acid to the pyridoxal phosphate cofactor to form pyridoxamine and an alpha-keto acid in the first half-reaction.</text>
</comment>
<dbReference type="GO" id="GO:0046416">
    <property type="term" value="P:D-amino acid metabolic process"/>
    <property type="evidence" value="ECO:0007669"/>
    <property type="project" value="InterPro"/>
</dbReference>
<dbReference type="Gene3D" id="3.20.10.10">
    <property type="entry name" value="D-amino Acid Aminotransferase, subunit A, domain 2"/>
    <property type="match status" value="1"/>
</dbReference>
<dbReference type="PROSITE" id="PS00770">
    <property type="entry name" value="AA_TRANSFER_CLASS_4"/>
    <property type="match status" value="1"/>
</dbReference>
<dbReference type="GO" id="GO:0008652">
    <property type="term" value="P:amino acid biosynthetic process"/>
    <property type="evidence" value="ECO:0007669"/>
    <property type="project" value="UniProtKB-ARBA"/>
</dbReference>
<dbReference type="GO" id="GO:0046394">
    <property type="term" value="P:carboxylic acid biosynthetic process"/>
    <property type="evidence" value="ECO:0007669"/>
    <property type="project" value="UniProtKB-ARBA"/>
</dbReference>
<comment type="caution">
    <text evidence="13">The sequence shown here is derived from an EMBL/GenBank/DDBJ whole genome shotgun (WGS) entry which is preliminary data.</text>
</comment>
<evidence type="ECO:0000256" key="2">
    <source>
        <dbReference type="ARBA" id="ARBA00009320"/>
    </source>
</evidence>
<dbReference type="FunFam" id="3.20.10.10:FF:000002">
    <property type="entry name" value="D-alanine aminotransferase"/>
    <property type="match status" value="1"/>
</dbReference>
<keyword evidence="14" id="KW-1185">Reference proteome</keyword>
<evidence type="ECO:0000313" key="13">
    <source>
        <dbReference type="EMBL" id="TFB22042.1"/>
    </source>
</evidence>
<dbReference type="EC" id="2.6.1.21" evidence="4 12"/>
<evidence type="ECO:0000256" key="1">
    <source>
        <dbReference type="ARBA" id="ARBA00001933"/>
    </source>
</evidence>
<dbReference type="NCBIfam" id="TIGR01121">
    <property type="entry name" value="D_amino_aminoT"/>
    <property type="match status" value="1"/>
</dbReference>
<evidence type="ECO:0000256" key="4">
    <source>
        <dbReference type="ARBA" id="ARBA00012874"/>
    </source>
</evidence>
<protein>
    <recommendedName>
        <fullName evidence="5 12">D-alanine aminotransferase</fullName>
        <ecNumber evidence="4 12">2.6.1.21</ecNumber>
    </recommendedName>
</protein>
<proteinExistence type="inferred from homology"/>
<evidence type="ECO:0000256" key="6">
    <source>
        <dbReference type="ARBA" id="ARBA00022576"/>
    </source>
</evidence>
<dbReference type="InterPro" id="IPR005784">
    <property type="entry name" value="D_amino_transT"/>
</dbReference>
<dbReference type="EMBL" id="SOPW01000006">
    <property type="protein sequence ID" value="TFB22042.1"/>
    <property type="molecule type" value="Genomic_DNA"/>
</dbReference>
<evidence type="ECO:0000256" key="12">
    <source>
        <dbReference type="RuleBase" id="RU004520"/>
    </source>
</evidence>
<comment type="subunit">
    <text evidence="3">Homodimer.</text>
</comment>
<reference evidence="13 14" key="1">
    <citation type="submission" date="2019-03" db="EMBL/GenBank/DDBJ databases">
        <authorList>
            <person name="He R.-H."/>
        </authorList>
    </citation>
    <scope>NUCLEOTIDE SEQUENCE [LARGE SCALE GENOMIC DNA]</scope>
    <source>
        <strain evidence="14">SH 714</strain>
    </source>
</reference>
<gene>
    <name evidence="13" type="primary">dat</name>
    <name evidence="13" type="ORF">E3U55_07005</name>
</gene>
<dbReference type="OrthoDB" id="9805628at2"/>
<dbReference type="PANTHER" id="PTHR42743">
    <property type="entry name" value="AMINO-ACID AMINOTRANSFERASE"/>
    <property type="match status" value="1"/>
</dbReference>
<evidence type="ECO:0000256" key="3">
    <source>
        <dbReference type="ARBA" id="ARBA00011738"/>
    </source>
</evidence>
<dbReference type="Proteomes" id="UP000297975">
    <property type="component" value="Unassembled WGS sequence"/>
</dbReference>
<dbReference type="RefSeq" id="WP_134339717.1">
    <property type="nucleotide sequence ID" value="NZ_SOPW01000006.1"/>
</dbReference>